<evidence type="ECO:0000313" key="2">
    <source>
        <dbReference type="Proteomes" id="UP000683360"/>
    </source>
</evidence>
<dbReference type="OrthoDB" id="6135436at2759"/>
<keyword evidence="2" id="KW-1185">Reference proteome</keyword>
<dbReference type="AlphaFoldDB" id="A0A8S3RU51"/>
<sequence length="348" mass="40214">MKDDEDSPDCLTNDEYRYFHQFKMRLHNQTINLKTLIKDQNGEEMKAIDIFAFAIKYMTMVTRQTLIDDISRLIYVDKEYIRYVLTVPAVWDDQAKEFMRKAAEQAGIKENQLTIAFEPEAASLYCQELMTNRDDNTDKTVCEAIKKGKKHMVVDLEVHTGNKIVEERNNCSRGKTADITVLERQEDGLLKMVIPTCSGAWGGTAIDVTFMRFLENVFSSQIVMKLKSKDAFDYMLLIHEFEVKKRLVKTDMTSDIVITLPISLIELMRKYYGGINAAINRSYYGDSVSIIGTQKLSIKPQTFRELFMTTIDNLLEYIEELFQHPKISDVQYIIMVGGFSECELVQKQ</sequence>
<dbReference type="Gene3D" id="3.30.420.40">
    <property type="match status" value="1"/>
</dbReference>
<gene>
    <name evidence="1" type="ORF">MEDL_27120</name>
</gene>
<dbReference type="Proteomes" id="UP000683360">
    <property type="component" value="Unassembled WGS sequence"/>
</dbReference>
<reference evidence="1" key="1">
    <citation type="submission" date="2021-03" db="EMBL/GenBank/DDBJ databases">
        <authorList>
            <person name="Bekaert M."/>
        </authorList>
    </citation>
    <scope>NUCLEOTIDE SEQUENCE</scope>
</reference>
<protein>
    <submittedName>
        <fullName evidence="1">Uncharacterized protein</fullName>
    </submittedName>
</protein>
<dbReference type="PANTHER" id="PTHR14187:SF46">
    <property type="entry name" value="HEAT SHOCK 70 KDA PROTEIN 12A"/>
    <property type="match status" value="1"/>
</dbReference>
<proteinExistence type="predicted"/>
<organism evidence="1 2">
    <name type="scientific">Mytilus edulis</name>
    <name type="common">Blue mussel</name>
    <dbReference type="NCBI Taxonomy" id="6550"/>
    <lineage>
        <taxon>Eukaryota</taxon>
        <taxon>Metazoa</taxon>
        <taxon>Spiralia</taxon>
        <taxon>Lophotrochozoa</taxon>
        <taxon>Mollusca</taxon>
        <taxon>Bivalvia</taxon>
        <taxon>Autobranchia</taxon>
        <taxon>Pteriomorphia</taxon>
        <taxon>Mytilida</taxon>
        <taxon>Mytiloidea</taxon>
        <taxon>Mytilidae</taxon>
        <taxon>Mytilinae</taxon>
        <taxon>Mytilus</taxon>
    </lineage>
</organism>
<dbReference type="InterPro" id="IPR043129">
    <property type="entry name" value="ATPase_NBD"/>
</dbReference>
<name>A0A8S3RU51_MYTED</name>
<dbReference type="EMBL" id="CAJPWZ010001339">
    <property type="protein sequence ID" value="CAG2213169.1"/>
    <property type="molecule type" value="Genomic_DNA"/>
</dbReference>
<dbReference type="PANTHER" id="PTHR14187">
    <property type="entry name" value="ALPHA KINASE/ELONGATION FACTOR 2 KINASE"/>
    <property type="match status" value="1"/>
</dbReference>
<comment type="caution">
    <text evidence="1">The sequence shown here is derived from an EMBL/GenBank/DDBJ whole genome shotgun (WGS) entry which is preliminary data.</text>
</comment>
<accession>A0A8S3RU51</accession>
<evidence type="ECO:0000313" key="1">
    <source>
        <dbReference type="EMBL" id="CAG2213169.1"/>
    </source>
</evidence>
<dbReference type="SUPFAM" id="SSF53067">
    <property type="entry name" value="Actin-like ATPase domain"/>
    <property type="match status" value="2"/>
</dbReference>